<proteinExistence type="predicted"/>
<dbReference type="SUPFAM" id="SSF46689">
    <property type="entry name" value="Homeodomain-like"/>
    <property type="match status" value="1"/>
</dbReference>
<dbReference type="Pfam" id="PF00440">
    <property type="entry name" value="TetR_N"/>
    <property type="match status" value="1"/>
</dbReference>
<dbReference type="Gene3D" id="1.10.357.10">
    <property type="entry name" value="Tetracycline Repressor, domain 2"/>
    <property type="match status" value="1"/>
</dbReference>
<keyword evidence="1 2" id="KW-0238">DNA-binding</keyword>
<evidence type="ECO:0000256" key="1">
    <source>
        <dbReference type="ARBA" id="ARBA00023125"/>
    </source>
</evidence>
<dbReference type="AlphaFoldDB" id="A0A4Z0M8G9"/>
<name>A0A4Z0M8G9_9GAMM</name>
<keyword evidence="6" id="KW-1185">Reference proteome</keyword>
<protein>
    <submittedName>
        <fullName evidence="5">TetR/AcrR family transcriptional regulator</fullName>
    </submittedName>
</protein>
<dbReference type="Proteomes" id="UP000298050">
    <property type="component" value="Unassembled WGS sequence"/>
</dbReference>
<sequence>MIPSSNSRHRDNNDPPTDARALRSREALRAALLRLLETQSLEEISIRHIAAEAGVGHATFYRHYSGKEDLLDDVATAEIERLVSLSLPALVTTDSAAASLVFCEYIQDHWRVWSTLLTGGASAAMREELMRITGDIAEQWPHIDHWMPQDLRRALSIGMIIEILVWWLRQPSPQPAQEVALIFDRVIVQPLVNDGGA</sequence>
<comment type="caution">
    <text evidence="5">The sequence shown here is derived from an EMBL/GenBank/DDBJ whole genome shotgun (WGS) entry which is preliminary data.</text>
</comment>
<feature type="DNA-binding region" description="H-T-H motif" evidence="2">
    <location>
        <begin position="45"/>
        <end position="64"/>
    </location>
</feature>
<dbReference type="GO" id="GO:0003677">
    <property type="term" value="F:DNA binding"/>
    <property type="evidence" value="ECO:0007669"/>
    <property type="project" value="UniProtKB-UniRule"/>
</dbReference>
<dbReference type="PANTHER" id="PTHR43479:SF11">
    <property type="entry name" value="ACREF_ENVCD OPERON REPRESSOR-RELATED"/>
    <property type="match status" value="1"/>
</dbReference>
<feature type="region of interest" description="Disordered" evidence="3">
    <location>
        <begin position="1"/>
        <end position="20"/>
    </location>
</feature>
<dbReference type="PROSITE" id="PS50977">
    <property type="entry name" value="HTH_TETR_2"/>
    <property type="match status" value="1"/>
</dbReference>
<evidence type="ECO:0000256" key="2">
    <source>
        <dbReference type="PROSITE-ProRule" id="PRU00335"/>
    </source>
</evidence>
<dbReference type="InterPro" id="IPR050624">
    <property type="entry name" value="HTH-type_Tx_Regulator"/>
</dbReference>
<evidence type="ECO:0000313" key="5">
    <source>
        <dbReference type="EMBL" id="TGD76003.1"/>
    </source>
</evidence>
<dbReference type="OrthoDB" id="9811084at2"/>
<dbReference type="InterPro" id="IPR001647">
    <property type="entry name" value="HTH_TetR"/>
</dbReference>
<evidence type="ECO:0000256" key="3">
    <source>
        <dbReference type="SAM" id="MobiDB-lite"/>
    </source>
</evidence>
<feature type="domain" description="HTH tetR-type" evidence="4">
    <location>
        <begin position="22"/>
        <end position="82"/>
    </location>
</feature>
<organism evidence="5 6">
    <name type="scientific">Mangrovimicrobium sediminis</name>
    <dbReference type="NCBI Taxonomy" id="2562682"/>
    <lineage>
        <taxon>Bacteria</taxon>
        <taxon>Pseudomonadati</taxon>
        <taxon>Pseudomonadota</taxon>
        <taxon>Gammaproteobacteria</taxon>
        <taxon>Cellvibrionales</taxon>
        <taxon>Halieaceae</taxon>
        <taxon>Mangrovimicrobium</taxon>
    </lineage>
</organism>
<accession>A0A4Z0M8G9</accession>
<evidence type="ECO:0000313" key="6">
    <source>
        <dbReference type="Proteomes" id="UP000298050"/>
    </source>
</evidence>
<dbReference type="InterPro" id="IPR009057">
    <property type="entry name" value="Homeodomain-like_sf"/>
</dbReference>
<dbReference type="PANTHER" id="PTHR43479">
    <property type="entry name" value="ACREF/ENVCD OPERON REPRESSOR-RELATED"/>
    <property type="match status" value="1"/>
</dbReference>
<dbReference type="EMBL" id="SRLE01000001">
    <property type="protein sequence ID" value="TGD76003.1"/>
    <property type="molecule type" value="Genomic_DNA"/>
</dbReference>
<gene>
    <name evidence="5" type="ORF">E4634_00155</name>
</gene>
<dbReference type="RefSeq" id="WP_135440581.1">
    <property type="nucleotide sequence ID" value="NZ_SRLE01000001.1"/>
</dbReference>
<evidence type="ECO:0000259" key="4">
    <source>
        <dbReference type="PROSITE" id="PS50977"/>
    </source>
</evidence>
<reference evidence="5 6" key="1">
    <citation type="submission" date="2019-04" db="EMBL/GenBank/DDBJ databases">
        <title>Taxonomy of novel Haliea sp. from mangrove soil of West Coast of India.</title>
        <authorList>
            <person name="Verma A."/>
            <person name="Kumar P."/>
            <person name="Krishnamurthi S."/>
        </authorList>
    </citation>
    <scope>NUCLEOTIDE SEQUENCE [LARGE SCALE GENOMIC DNA]</scope>
    <source>
        <strain evidence="5 6">SAOS-164</strain>
    </source>
</reference>